<gene>
    <name evidence="2" type="ORF">C8F04DRAFT_1062298</name>
</gene>
<feature type="region of interest" description="Disordered" evidence="1">
    <location>
        <begin position="94"/>
        <end position="140"/>
    </location>
</feature>
<evidence type="ECO:0000313" key="2">
    <source>
        <dbReference type="EMBL" id="KAJ7046964.1"/>
    </source>
</evidence>
<dbReference type="AlphaFoldDB" id="A0AAD6TIL6"/>
<sequence length="321" mass="34447">MSAPLKSFWLMKQQKNNSIHIYDHPAHNACILFEQDARLVCQATGLALNSHFGRVKILNLPLRRMTFVMIKKLLDAHGFHSIYAGPAAGLTLEAADEDEESRSTDADGYHPSSHSWRSHSPPAAPDTYHASSHSQRGHSYPPIAVVEDDEDVVLLSSDLGQMALEDPLPRSSPPLPSDDDDVDLADADTTMIQILPRSSPPLPSDDDDVDLAEADATVLEPAALGSDIGMPYPLDTGEYDPASESSDRAFIASEDGSANDSAGSYMPSSDDDDDSTAGDIPAPAATNTRKRRKEVSSEADIEVVAVNGKPVQPPAKIARLA</sequence>
<keyword evidence="3" id="KW-1185">Reference proteome</keyword>
<dbReference type="EMBL" id="JARJCM010000002">
    <property type="protein sequence ID" value="KAJ7046964.1"/>
    <property type="molecule type" value="Genomic_DNA"/>
</dbReference>
<evidence type="ECO:0000256" key="1">
    <source>
        <dbReference type="SAM" id="MobiDB-lite"/>
    </source>
</evidence>
<feature type="region of interest" description="Disordered" evidence="1">
    <location>
        <begin position="252"/>
        <end position="298"/>
    </location>
</feature>
<accession>A0AAD6TIL6</accession>
<comment type="caution">
    <text evidence="2">The sequence shown here is derived from an EMBL/GenBank/DDBJ whole genome shotgun (WGS) entry which is preliminary data.</text>
</comment>
<feature type="compositionally biased region" description="Low complexity" evidence="1">
    <location>
        <begin position="110"/>
        <end position="121"/>
    </location>
</feature>
<evidence type="ECO:0000313" key="3">
    <source>
        <dbReference type="Proteomes" id="UP001218188"/>
    </source>
</evidence>
<protein>
    <submittedName>
        <fullName evidence="2">Uncharacterized protein</fullName>
    </submittedName>
</protein>
<reference evidence="2" key="1">
    <citation type="submission" date="2023-03" db="EMBL/GenBank/DDBJ databases">
        <title>Massive genome expansion in bonnet fungi (Mycena s.s.) driven by repeated elements and novel gene families across ecological guilds.</title>
        <authorList>
            <consortium name="Lawrence Berkeley National Laboratory"/>
            <person name="Harder C.B."/>
            <person name="Miyauchi S."/>
            <person name="Viragh M."/>
            <person name="Kuo A."/>
            <person name="Thoen E."/>
            <person name="Andreopoulos B."/>
            <person name="Lu D."/>
            <person name="Skrede I."/>
            <person name="Drula E."/>
            <person name="Henrissat B."/>
            <person name="Morin E."/>
            <person name="Kohler A."/>
            <person name="Barry K."/>
            <person name="LaButti K."/>
            <person name="Morin E."/>
            <person name="Salamov A."/>
            <person name="Lipzen A."/>
            <person name="Mereny Z."/>
            <person name="Hegedus B."/>
            <person name="Baldrian P."/>
            <person name="Stursova M."/>
            <person name="Weitz H."/>
            <person name="Taylor A."/>
            <person name="Grigoriev I.V."/>
            <person name="Nagy L.G."/>
            <person name="Martin F."/>
            <person name="Kauserud H."/>
        </authorList>
    </citation>
    <scope>NUCLEOTIDE SEQUENCE</scope>
    <source>
        <strain evidence="2">CBHHK200</strain>
    </source>
</reference>
<dbReference type="Proteomes" id="UP001218188">
    <property type="component" value="Unassembled WGS sequence"/>
</dbReference>
<organism evidence="2 3">
    <name type="scientific">Mycena alexandri</name>
    <dbReference type="NCBI Taxonomy" id="1745969"/>
    <lineage>
        <taxon>Eukaryota</taxon>
        <taxon>Fungi</taxon>
        <taxon>Dikarya</taxon>
        <taxon>Basidiomycota</taxon>
        <taxon>Agaricomycotina</taxon>
        <taxon>Agaricomycetes</taxon>
        <taxon>Agaricomycetidae</taxon>
        <taxon>Agaricales</taxon>
        <taxon>Marasmiineae</taxon>
        <taxon>Mycenaceae</taxon>
        <taxon>Mycena</taxon>
    </lineage>
</organism>
<name>A0AAD6TIL6_9AGAR</name>
<feature type="region of interest" description="Disordered" evidence="1">
    <location>
        <begin position="164"/>
        <end position="183"/>
    </location>
</feature>
<proteinExistence type="predicted"/>